<evidence type="ECO:0000256" key="1">
    <source>
        <dbReference type="ARBA" id="ARBA00000843"/>
    </source>
</evidence>
<reference evidence="16 17" key="1">
    <citation type="submission" date="2023-10" db="EMBL/GenBank/DDBJ databases">
        <title>Psychrosphaera aquimaarina strain SW33 isolated from seawater.</title>
        <authorList>
            <person name="Bayburt H."/>
            <person name="Kim J.M."/>
            <person name="Choi B.J."/>
            <person name="Jeon C.O."/>
        </authorList>
    </citation>
    <scope>NUCLEOTIDE SEQUENCE [LARGE SCALE GENOMIC DNA]</scope>
    <source>
        <strain evidence="16 17">KCTC 52743</strain>
    </source>
</reference>
<evidence type="ECO:0000256" key="5">
    <source>
        <dbReference type="ARBA" id="ARBA00022023"/>
    </source>
</evidence>
<protein>
    <recommendedName>
        <fullName evidence="5 14">Adenine DNA glycosylase</fullName>
        <ecNumber evidence="4 14">3.2.2.31</ecNumber>
    </recommendedName>
</protein>
<dbReference type="CDD" id="cd00056">
    <property type="entry name" value="ENDO3c"/>
    <property type="match status" value="1"/>
</dbReference>
<dbReference type="PROSITE" id="PS01155">
    <property type="entry name" value="ENDONUCLEASE_III_2"/>
    <property type="match status" value="1"/>
</dbReference>
<dbReference type="InterPro" id="IPR011257">
    <property type="entry name" value="DNA_glycosylase"/>
</dbReference>
<comment type="caution">
    <text evidence="16">The sequence shown here is derived from an EMBL/GenBank/DDBJ whole genome shotgun (WGS) entry which is preliminary data.</text>
</comment>
<evidence type="ECO:0000256" key="9">
    <source>
        <dbReference type="ARBA" id="ARBA00022801"/>
    </source>
</evidence>
<dbReference type="EMBL" id="JAWCUA010000010">
    <property type="protein sequence ID" value="MDU0114061.1"/>
    <property type="molecule type" value="Genomic_DNA"/>
</dbReference>
<evidence type="ECO:0000256" key="7">
    <source>
        <dbReference type="ARBA" id="ARBA00022723"/>
    </source>
</evidence>
<keyword evidence="9 16" id="KW-0378">Hydrolase</keyword>
<evidence type="ECO:0000256" key="6">
    <source>
        <dbReference type="ARBA" id="ARBA00022485"/>
    </source>
</evidence>
<dbReference type="InterPro" id="IPR003651">
    <property type="entry name" value="Endonuclease3_FeS-loop_motif"/>
</dbReference>
<dbReference type="SUPFAM" id="SSF48150">
    <property type="entry name" value="DNA-glycosylase"/>
    <property type="match status" value="1"/>
</dbReference>
<keyword evidence="7" id="KW-0479">Metal-binding</keyword>
<dbReference type="Proteomes" id="UP001257914">
    <property type="component" value="Unassembled WGS sequence"/>
</dbReference>
<dbReference type="InterPro" id="IPR015797">
    <property type="entry name" value="NUDIX_hydrolase-like_dom_sf"/>
</dbReference>
<dbReference type="PANTHER" id="PTHR42944">
    <property type="entry name" value="ADENINE DNA GLYCOSYLASE"/>
    <property type="match status" value="1"/>
</dbReference>
<name>A0ABU3R300_9GAMM</name>
<dbReference type="Gene3D" id="1.10.1670.10">
    <property type="entry name" value="Helix-hairpin-Helix base-excision DNA repair enzymes (C-terminal)"/>
    <property type="match status" value="1"/>
</dbReference>
<dbReference type="Gene3D" id="1.10.340.30">
    <property type="entry name" value="Hypothetical protein, domain 2"/>
    <property type="match status" value="1"/>
</dbReference>
<dbReference type="InterPro" id="IPR000445">
    <property type="entry name" value="HhH_motif"/>
</dbReference>
<dbReference type="SMART" id="SM00525">
    <property type="entry name" value="FES"/>
    <property type="match status" value="1"/>
</dbReference>
<keyword evidence="8 14" id="KW-0227">DNA damage</keyword>
<dbReference type="CDD" id="cd03431">
    <property type="entry name" value="NUDIX_DNA_Glycosylase_C-MutY"/>
    <property type="match status" value="1"/>
</dbReference>
<evidence type="ECO:0000256" key="2">
    <source>
        <dbReference type="ARBA" id="ARBA00002933"/>
    </source>
</evidence>
<comment type="function">
    <text evidence="2">Adenine glycosylase active on G-A mispairs. MutY also corrects error-prone DNA synthesis past GO lesions which are due to the oxidatively damaged form of guanine: 7,8-dihydro-8-oxoguanine (8-oxo-dGTP).</text>
</comment>
<gene>
    <name evidence="16" type="primary">mutY</name>
    <name evidence="16" type="ORF">RT723_13860</name>
</gene>
<keyword evidence="17" id="KW-1185">Reference proteome</keyword>
<comment type="cofactor">
    <cofactor evidence="14">
        <name>[4Fe-4S] cluster</name>
        <dbReference type="ChEBI" id="CHEBI:49883"/>
    </cofactor>
    <text evidence="14">Binds 1 [4Fe-4S] cluster.</text>
</comment>
<evidence type="ECO:0000256" key="3">
    <source>
        <dbReference type="ARBA" id="ARBA00008343"/>
    </source>
</evidence>
<dbReference type="SMART" id="SM00478">
    <property type="entry name" value="ENDO3c"/>
    <property type="match status" value="1"/>
</dbReference>
<keyword evidence="11" id="KW-0411">Iron-sulfur</keyword>
<dbReference type="PROSITE" id="PS00764">
    <property type="entry name" value="ENDONUCLEASE_III_1"/>
    <property type="match status" value="1"/>
</dbReference>
<dbReference type="InterPro" id="IPR004036">
    <property type="entry name" value="Endonuclease-III-like_CS2"/>
</dbReference>
<comment type="similarity">
    <text evidence="3 14">Belongs to the Nth/MutY family.</text>
</comment>
<evidence type="ECO:0000313" key="16">
    <source>
        <dbReference type="EMBL" id="MDU0114061.1"/>
    </source>
</evidence>
<accession>A0ABU3R300</accession>
<dbReference type="Pfam" id="PF00633">
    <property type="entry name" value="HHH"/>
    <property type="match status" value="1"/>
</dbReference>
<dbReference type="EC" id="3.2.2.31" evidence="4 14"/>
<evidence type="ECO:0000256" key="12">
    <source>
        <dbReference type="ARBA" id="ARBA00023204"/>
    </source>
</evidence>
<dbReference type="InterPro" id="IPR044298">
    <property type="entry name" value="MIG/MutY"/>
</dbReference>
<evidence type="ECO:0000256" key="13">
    <source>
        <dbReference type="ARBA" id="ARBA00023295"/>
    </source>
</evidence>
<dbReference type="Pfam" id="PF14815">
    <property type="entry name" value="NUDIX_4"/>
    <property type="match status" value="1"/>
</dbReference>
<keyword evidence="13 14" id="KW-0326">Glycosidase</keyword>
<dbReference type="SUPFAM" id="SSF55811">
    <property type="entry name" value="Nudix"/>
    <property type="match status" value="1"/>
</dbReference>
<dbReference type="NCBIfam" id="NF008132">
    <property type="entry name" value="PRK10880.1"/>
    <property type="match status" value="1"/>
</dbReference>
<evidence type="ECO:0000256" key="11">
    <source>
        <dbReference type="ARBA" id="ARBA00023014"/>
    </source>
</evidence>
<evidence type="ECO:0000313" key="17">
    <source>
        <dbReference type="Proteomes" id="UP001257914"/>
    </source>
</evidence>
<dbReference type="NCBIfam" id="TIGR01084">
    <property type="entry name" value="mutY"/>
    <property type="match status" value="1"/>
</dbReference>
<dbReference type="RefSeq" id="WP_315947659.1">
    <property type="nucleotide sequence ID" value="NZ_JAWCUA010000010.1"/>
</dbReference>
<keyword evidence="12" id="KW-0234">DNA repair</keyword>
<dbReference type="InterPro" id="IPR023170">
    <property type="entry name" value="HhH_base_excis_C"/>
</dbReference>
<dbReference type="Gene3D" id="3.90.79.10">
    <property type="entry name" value="Nucleoside Triphosphate Pyrophosphohydrolase"/>
    <property type="match status" value="1"/>
</dbReference>
<evidence type="ECO:0000256" key="4">
    <source>
        <dbReference type="ARBA" id="ARBA00012045"/>
    </source>
</evidence>
<evidence type="ECO:0000259" key="15">
    <source>
        <dbReference type="SMART" id="SM00478"/>
    </source>
</evidence>
<dbReference type="InterPro" id="IPR005760">
    <property type="entry name" value="A/G_AdeGlyc_MutY"/>
</dbReference>
<keyword evidence="6" id="KW-0004">4Fe-4S</keyword>
<dbReference type="PANTHER" id="PTHR42944:SF1">
    <property type="entry name" value="ADENINE DNA GLYCOSYLASE"/>
    <property type="match status" value="1"/>
</dbReference>
<organism evidence="16 17">
    <name type="scientific">Psychrosphaera aquimarina</name>
    <dbReference type="NCBI Taxonomy" id="2044854"/>
    <lineage>
        <taxon>Bacteria</taxon>
        <taxon>Pseudomonadati</taxon>
        <taxon>Pseudomonadota</taxon>
        <taxon>Gammaproteobacteria</taxon>
        <taxon>Alteromonadales</taxon>
        <taxon>Pseudoalteromonadaceae</taxon>
        <taxon>Psychrosphaera</taxon>
    </lineage>
</organism>
<comment type="catalytic activity">
    <reaction evidence="1 14">
        <text>Hydrolyzes free adenine bases from 7,8-dihydro-8-oxoguanine:adenine mismatched double-stranded DNA, leaving an apurinic site.</text>
        <dbReference type="EC" id="3.2.2.31"/>
    </reaction>
</comment>
<keyword evidence="10 14" id="KW-0408">Iron</keyword>
<dbReference type="InterPro" id="IPR003265">
    <property type="entry name" value="HhH-GPD_domain"/>
</dbReference>
<dbReference type="InterPro" id="IPR004035">
    <property type="entry name" value="Endouclease-III_FeS-bd_BS"/>
</dbReference>
<dbReference type="GO" id="GO:0000701">
    <property type="term" value="F:purine-specific mismatch base pair DNA N-glycosylase activity"/>
    <property type="evidence" value="ECO:0007669"/>
    <property type="project" value="UniProtKB-EC"/>
</dbReference>
<sequence length="367" mass="42134">MSAVNKQLSTWFSKSVLTWYDNKGRKHLPWQQDVTPYKVWVSEIMLQQTQVTTVIPYFERFMSLFPTVSDLANAKQDEVLHLWTGLGYYARARNLHKSAQIIAKDYNGEFPTEFEQVLALPGIGRSTAGAILSLSLGQHHAILDGNVKRVLTRFMAVEGWPGIKTVENQLWQIAEQFSPVKRIDNFNQVMMDLGAIICTRSKPKCEQCPLQTKCRAYALNRTTDFPYSKPKKDKPVKFVYMLLLLSHENKSHQVYMYQRPQSGIWGGLYSYPEFSDLAELELYLQEQSLDLSVTDLEFNEALLFRHTFSHYHLDIQPVILPIQSKPNVINDGNDIWYLLNDDAEEMSKIGKSAVTEKLLNVLKAGAY</sequence>
<evidence type="ECO:0000256" key="8">
    <source>
        <dbReference type="ARBA" id="ARBA00022763"/>
    </source>
</evidence>
<evidence type="ECO:0000256" key="10">
    <source>
        <dbReference type="ARBA" id="ARBA00023004"/>
    </source>
</evidence>
<dbReference type="InterPro" id="IPR029119">
    <property type="entry name" value="MutY_C"/>
</dbReference>
<feature type="domain" description="HhH-GPD" evidence="15">
    <location>
        <begin position="45"/>
        <end position="196"/>
    </location>
</feature>
<evidence type="ECO:0000256" key="14">
    <source>
        <dbReference type="RuleBase" id="RU365096"/>
    </source>
</evidence>
<proteinExistence type="inferred from homology"/>
<dbReference type="Pfam" id="PF00730">
    <property type="entry name" value="HhH-GPD"/>
    <property type="match status" value="1"/>
</dbReference>